<evidence type="ECO:0000313" key="2">
    <source>
        <dbReference type="Proteomes" id="UP000198824"/>
    </source>
</evidence>
<dbReference type="RefSeq" id="WP_165611210.1">
    <property type="nucleotide sequence ID" value="NZ_FOZG01000001.1"/>
</dbReference>
<proteinExistence type="predicted"/>
<dbReference type="InterPro" id="IPR027417">
    <property type="entry name" value="P-loop_NTPase"/>
</dbReference>
<dbReference type="Gene3D" id="3.40.50.300">
    <property type="entry name" value="P-loop containing nucleotide triphosphate hydrolases"/>
    <property type="match status" value="1"/>
</dbReference>
<dbReference type="EMBL" id="FOZG01000001">
    <property type="protein sequence ID" value="SFR84403.1"/>
    <property type="molecule type" value="Genomic_DNA"/>
</dbReference>
<dbReference type="Proteomes" id="UP000198824">
    <property type="component" value="Unassembled WGS sequence"/>
</dbReference>
<keyword evidence="2" id="KW-1185">Reference proteome</keyword>
<dbReference type="Pfam" id="PF13469">
    <property type="entry name" value="Sulfotransfer_3"/>
    <property type="match status" value="1"/>
</dbReference>
<dbReference type="GO" id="GO:0016740">
    <property type="term" value="F:transferase activity"/>
    <property type="evidence" value="ECO:0007669"/>
    <property type="project" value="UniProtKB-KW"/>
</dbReference>
<name>A0A1I6JZL7_9SPHN</name>
<dbReference type="SUPFAM" id="SSF52540">
    <property type="entry name" value="P-loop containing nucleoside triphosphate hydrolases"/>
    <property type="match status" value="1"/>
</dbReference>
<accession>A0A1I6JZL7</accession>
<dbReference type="AlphaFoldDB" id="A0A1I6JZL7"/>
<gene>
    <name evidence="1" type="ORF">SAMN05192580_1131</name>
</gene>
<protein>
    <submittedName>
        <fullName evidence="1">Sulfotransferase family protein</fullName>
    </submittedName>
</protein>
<dbReference type="STRING" id="1166337.SAMN05192580_1131"/>
<keyword evidence="1" id="KW-0808">Transferase</keyword>
<organism evidence="1 2">
    <name type="scientific">Sphingomonas jatrophae</name>
    <dbReference type="NCBI Taxonomy" id="1166337"/>
    <lineage>
        <taxon>Bacteria</taxon>
        <taxon>Pseudomonadati</taxon>
        <taxon>Pseudomonadota</taxon>
        <taxon>Alphaproteobacteria</taxon>
        <taxon>Sphingomonadales</taxon>
        <taxon>Sphingomonadaceae</taxon>
        <taxon>Sphingomonas</taxon>
    </lineage>
</organism>
<reference evidence="1 2" key="1">
    <citation type="submission" date="2016-10" db="EMBL/GenBank/DDBJ databases">
        <authorList>
            <person name="de Groot N.N."/>
        </authorList>
    </citation>
    <scope>NUCLEOTIDE SEQUENCE [LARGE SCALE GENOMIC DNA]</scope>
    <source>
        <strain evidence="1 2">S5-249</strain>
    </source>
</reference>
<evidence type="ECO:0000313" key="1">
    <source>
        <dbReference type="EMBL" id="SFR84403.1"/>
    </source>
</evidence>
<sequence length="330" mass="37170">MRPIVHIGYHKTATTWFQQSVYPASASHYALERKAIRAALIYPSAYEFDPVAARHALASPDGRPVLLCEEGLSGYLHNGGLNGHLSRTVAERIHATFPDARIVISVRAQPAMIAAVYQQYVRGGGTYLPHRYLFPDQYLRGAFAESHRVPRFSFDHFAYDRLVAHYDALFGAENVHVLLHEQLCAEPAVALQRLCAATGLCLGDAVPPAERRNASYALPLVWLALLLNHFTRRTVLDKRTLIHIPGWYWLRRALLESLNRTGWFGRSPSAETLLGPQIAAHIRDRFQASNRRLRAIRPELPLERFGYPLVPGAVPDRARPLWALVEQPIL</sequence>